<name>A0A6A5WEN5_9PLEO</name>
<evidence type="ECO:0000313" key="2">
    <source>
        <dbReference type="Proteomes" id="UP000799779"/>
    </source>
</evidence>
<keyword evidence="2" id="KW-1185">Reference proteome</keyword>
<proteinExistence type="predicted"/>
<reference evidence="1" key="1">
    <citation type="journal article" date="2020" name="Stud. Mycol.">
        <title>101 Dothideomycetes genomes: a test case for predicting lifestyles and emergence of pathogens.</title>
        <authorList>
            <person name="Haridas S."/>
            <person name="Albert R."/>
            <person name="Binder M."/>
            <person name="Bloem J."/>
            <person name="Labutti K."/>
            <person name="Salamov A."/>
            <person name="Andreopoulos B."/>
            <person name="Baker S."/>
            <person name="Barry K."/>
            <person name="Bills G."/>
            <person name="Bluhm B."/>
            <person name="Cannon C."/>
            <person name="Castanera R."/>
            <person name="Culley D."/>
            <person name="Daum C."/>
            <person name="Ezra D."/>
            <person name="Gonzalez J."/>
            <person name="Henrissat B."/>
            <person name="Kuo A."/>
            <person name="Liang C."/>
            <person name="Lipzen A."/>
            <person name="Lutzoni F."/>
            <person name="Magnuson J."/>
            <person name="Mondo S."/>
            <person name="Nolan M."/>
            <person name="Ohm R."/>
            <person name="Pangilinan J."/>
            <person name="Park H.-J."/>
            <person name="Ramirez L."/>
            <person name="Alfaro M."/>
            <person name="Sun H."/>
            <person name="Tritt A."/>
            <person name="Yoshinaga Y."/>
            <person name="Zwiers L.-H."/>
            <person name="Turgeon B."/>
            <person name="Goodwin S."/>
            <person name="Spatafora J."/>
            <person name="Crous P."/>
            <person name="Grigoriev I."/>
        </authorList>
    </citation>
    <scope>NUCLEOTIDE SEQUENCE</scope>
    <source>
        <strain evidence="1">CBS 123094</strain>
    </source>
</reference>
<sequence length="239" mass="26571">MQCAYSNCSADISYGNRQSCGKHKCSVAHCFQVAVQTDYPCLRHLCNEKGCWSAVTDTSKYCQYSPQETIFHECAAHNCITRRSTTVPTSNYCDAHRCSLAGCPFLAANGSRYCFSNSSSGFDHKCWFSSCTNRKHTIGAEPTLYCSEHKCHTYGCEAQTSYCAVFCPKHGCLAAGCTQERGNGSVFCSYHRCPRDKCPYEKQSRMQDCGKHPVEVSKQKYAVASGHSRPQVPHSSTYD</sequence>
<dbReference type="Proteomes" id="UP000799779">
    <property type="component" value="Unassembled WGS sequence"/>
</dbReference>
<organism evidence="1 2">
    <name type="scientific">Amniculicola lignicola CBS 123094</name>
    <dbReference type="NCBI Taxonomy" id="1392246"/>
    <lineage>
        <taxon>Eukaryota</taxon>
        <taxon>Fungi</taxon>
        <taxon>Dikarya</taxon>
        <taxon>Ascomycota</taxon>
        <taxon>Pezizomycotina</taxon>
        <taxon>Dothideomycetes</taxon>
        <taxon>Pleosporomycetidae</taxon>
        <taxon>Pleosporales</taxon>
        <taxon>Amniculicolaceae</taxon>
        <taxon>Amniculicola</taxon>
    </lineage>
</organism>
<gene>
    <name evidence="1" type="ORF">P154DRAFT_523475</name>
</gene>
<dbReference type="AlphaFoldDB" id="A0A6A5WEN5"/>
<dbReference type="EMBL" id="ML977597">
    <property type="protein sequence ID" value="KAF1999259.1"/>
    <property type="molecule type" value="Genomic_DNA"/>
</dbReference>
<protein>
    <submittedName>
        <fullName evidence="1">Uncharacterized protein</fullName>
    </submittedName>
</protein>
<dbReference type="OrthoDB" id="5207085at2759"/>
<accession>A0A6A5WEN5</accession>
<evidence type="ECO:0000313" key="1">
    <source>
        <dbReference type="EMBL" id="KAF1999259.1"/>
    </source>
</evidence>